<evidence type="ECO:0000313" key="4">
    <source>
        <dbReference type="Proteomes" id="UP001629953"/>
    </source>
</evidence>
<comment type="similarity">
    <text evidence="1">Belongs to the pseudouridine synthase RluA family.</text>
</comment>
<dbReference type="SUPFAM" id="SSF55120">
    <property type="entry name" value="Pseudouridine synthase"/>
    <property type="match status" value="1"/>
</dbReference>
<protein>
    <submittedName>
        <fullName evidence="3">TIGR01621 family pseudouridine synthase</fullName>
    </submittedName>
</protein>
<evidence type="ECO:0000256" key="1">
    <source>
        <dbReference type="ARBA" id="ARBA00010876"/>
    </source>
</evidence>
<dbReference type="PANTHER" id="PTHR21600:SF87">
    <property type="entry name" value="RNA PSEUDOURIDYLATE SYNTHASE DOMAIN-CONTAINING PROTEIN 1"/>
    <property type="match status" value="1"/>
</dbReference>
<reference evidence="3 4" key="1">
    <citation type="journal article" date="2013" name="Int. J. Syst. Evol. Microbiol.">
        <title>Celerinatantimonas yamalensis sp. nov., a cold-adapted diazotrophic bacterium from a cold permafrost brine.</title>
        <authorList>
            <person name="Shcherbakova V."/>
            <person name="Chuvilskaya N."/>
            <person name="Rivkina E."/>
            <person name="Demidov N."/>
            <person name="Uchaeva V."/>
            <person name="Suetin S."/>
            <person name="Suzina N."/>
            <person name="Gilichinsky D."/>
        </authorList>
    </citation>
    <scope>NUCLEOTIDE SEQUENCE [LARGE SCALE GENOMIC DNA]</scope>
    <source>
        <strain evidence="3 4">C7</strain>
    </source>
</reference>
<accession>A0ABW9G4X0</accession>
<dbReference type="InterPro" id="IPR006224">
    <property type="entry name" value="PsdUridine_synth_RluA-like_CS"/>
</dbReference>
<dbReference type="RefSeq" id="WP_408622914.1">
    <property type="nucleotide sequence ID" value="NZ_JBEQCT010000002.1"/>
</dbReference>
<gene>
    <name evidence="3" type="ORF">ABUE30_06570</name>
</gene>
<organism evidence="3 4">
    <name type="scientific">Celerinatantimonas yamalensis</name>
    <dbReference type="NCBI Taxonomy" id="559956"/>
    <lineage>
        <taxon>Bacteria</taxon>
        <taxon>Pseudomonadati</taxon>
        <taxon>Pseudomonadota</taxon>
        <taxon>Gammaproteobacteria</taxon>
        <taxon>Celerinatantimonadaceae</taxon>
        <taxon>Celerinatantimonas</taxon>
    </lineage>
</organism>
<keyword evidence="4" id="KW-1185">Reference proteome</keyword>
<dbReference type="InterPro" id="IPR050188">
    <property type="entry name" value="RluA_PseudoU_synthase"/>
</dbReference>
<dbReference type="CDD" id="cd02869">
    <property type="entry name" value="PseudoU_synth_RluA_like"/>
    <property type="match status" value="1"/>
</dbReference>
<dbReference type="InterPro" id="IPR006145">
    <property type="entry name" value="PsdUridine_synth_RsuA/RluA"/>
</dbReference>
<name>A0ABW9G4X0_9GAMM</name>
<dbReference type="Gene3D" id="3.30.2350.10">
    <property type="entry name" value="Pseudouridine synthase"/>
    <property type="match status" value="1"/>
</dbReference>
<dbReference type="InterPro" id="IPR006508">
    <property type="entry name" value="PsdUridine_synth_RluA-like"/>
</dbReference>
<dbReference type="NCBIfam" id="TIGR01621">
    <property type="entry name" value="RluA-like"/>
    <property type="match status" value="1"/>
</dbReference>
<dbReference type="Pfam" id="PF00849">
    <property type="entry name" value="PseudoU_synth_2"/>
    <property type="match status" value="1"/>
</dbReference>
<dbReference type="PROSITE" id="PS01129">
    <property type="entry name" value="PSI_RLU"/>
    <property type="match status" value="1"/>
</dbReference>
<comment type="caution">
    <text evidence="3">The sequence shown here is derived from an EMBL/GenBank/DDBJ whole genome shotgun (WGS) entry which is preliminary data.</text>
</comment>
<dbReference type="Proteomes" id="UP001629953">
    <property type="component" value="Unassembled WGS sequence"/>
</dbReference>
<proteinExistence type="inferred from homology"/>
<evidence type="ECO:0000313" key="3">
    <source>
        <dbReference type="EMBL" id="MFM2484729.1"/>
    </source>
</evidence>
<dbReference type="PANTHER" id="PTHR21600">
    <property type="entry name" value="MITOCHONDRIAL RNA PSEUDOURIDINE SYNTHASE"/>
    <property type="match status" value="1"/>
</dbReference>
<dbReference type="InterPro" id="IPR020103">
    <property type="entry name" value="PsdUridine_synth_cat_dom_sf"/>
</dbReference>
<sequence>MPLPLVFEHDDFIVLDKPAGVSFHCEENELGLAQLANQQFGTLWPVHRLDKLTSGLIIFAKSAQAAALFQTLFASHQMNKYYLALAYGKPKKKQGMITGDMQKARSGSWMLMRTLENPARTRFISQSLGDGLRGYLLRPSTGRTHQLRVMMKSLGTPILGDERYAGLRADRGYLDAFGLQFNWQGQAIEVMRLPNQGELFLVHQSQLTEWLPPWQQFALK</sequence>
<evidence type="ECO:0000259" key="2">
    <source>
        <dbReference type="Pfam" id="PF00849"/>
    </source>
</evidence>
<feature type="domain" description="Pseudouridine synthase RsuA/RluA-like" evidence="2">
    <location>
        <begin position="11"/>
        <end position="152"/>
    </location>
</feature>
<dbReference type="EMBL" id="JBEQCT010000002">
    <property type="protein sequence ID" value="MFM2484729.1"/>
    <property type="molecule type" value="Genomic_DNA"/>
</dbReference>